<dbReference type="RefSeq" id="WP_095984671.1">
    <property type="nucleotide sequence ID" value="NZ_CP022098.1"/>
</dbReference>
<proteinExistence type="predicted"/>
<dbReference type="Gene3D" id="2.160.20.80">
    <property type="entry name" value="E3 ubiquitin-protein ligase SopA"/>
    <property type="match status" value="1"/>
</dbReference>
<protein>
    <recommendedName>
        <fullName evidence="3">Pentapeptide repeat-containing protein</fullName>
    </recommendedName>
</protein>
<evidence type="ECO:0000313" key="2">
    <source>
        <dbReference type="Proteomes" id="UP000217257"/>
    </source>
</evidence>
<name>A0A250IWN6_9BACT</name>
<evidence type="ECO:0000313" key="1">
    <source>
        <dbReference type="EMBL" id="ATB36149.1"/>
    </source>
</evidence>
<dbReference type="AlphaFoldDB" id="A0A250IWN6"/>
<evidence type="ECO:0008006" key="3">
    <source>
        <dbReference type="Google" id="ProtNLM"/>
    </source>
</evidence>
<accession>A0A250IWN6</accession>
<gene>
    <name evidence="1" type="ORF">CYFUS_001563</name>
</gene>
<reference evidence="1 2" key="1">
    <citation type="submission" date="2017-06" db="EMBL/GenBank/DDBJ databases">
        <title>Sequencing and comparative analysis of myxobacterial genomes.</title>
        <authorList>
            <person name="Rupp O."/>
            <person name="Goesmann A."/>
            <person name="Sogaard-Andersen L."/>
        </authorList>
    </citation>
    <scope>NUCLEOTIDE SEQUENCE [LARGE SCALE GENOMIC DNA]</scope>
    <source>
        <strain evidence="1 2">DSM 52655</strain>
    </source>
</reference>
<dbReference type="InterPro" id="IPR001646">
    <property type="entry name" value="5peptide_repeat"/>
</dbReference>
<dbReference type="Proteomes" id="UP000217257">
    <property type="component" value="Chromosome"/>
</dbReference>
<dbReference type="KEGG" id="cfus:CYFUS_001563"/>
<dbReference type="Pfam" id="PF00805">
    <property type="entry name" value="Pentapeptide"/>
    <property type="match status" value="1"/>
</dbReference>
<sequence length="205" mass="23097">MTPNIHYENREIEGEHLELTDKTAIYWLGPNVTLRGCTLVTNVSARWLHLVSGTLIDCTIHAKSELKTLPWAAMKLKGCRFKGRFGGNDFGLREDLDERQKLGGIEDCDFSEARLNGCRFRNCDMKTIRLPRWPCFTFLDPLMHVAELRRHAWPGLVGRATVEAVCESPVGTVAVTWHAPTVAEKMDTTVEELRAALETAPGIFM</sequence>
<dbReference type="EMBL" id="CP022098">
    <property type="protein sequence ID" value="ATB36149.1"/>
    <property type="molecule type" value="Genomic_DNA"/>
</dbReference>
<organism evidence="1 2">
    <name type="scientific">Cystobacter fuscus</name>
    <dbReference type="NCBI Taxonomy" id="43"/>
    <lineage>
        <taxon>Bacteria</taxon>
        <taxon>Pseudomonadati</taxon>
        <taxon>Myxococcota</taxon>
        <taxon>Myxococcia</taxon>
        <taxon>Myxococcales</taxon>
        <taxon>Cystobacterineae</taxon>
        <taxon>Archangiaceae</taxon>
        <taxon>Cystobacter</taxon>
    </lineage>
</organism>